<comment type="caution">
    <text evidence="2">The sequence shown here is derived from an EMBL/GenBank/DDBJ whole genome shotgun (WGS) entry which is preliminary data.</text>
</comment>
<feature type="region of interest" description="Disordered" evidence="1">
    <location>
        <begin position="294"/>
        <end position="319"/>
    </location>
</feature>
<reference evidence="2 3" key="1">
    <citation type="journal article" date="2018" name="New Phytol.">
        <title>Phylogenomics of Endogonaceae and evolution of mycorrhizas within Mucoromycota.</title>
        <authorList>
            <person name="Chang Y."/>
            <person name="Desiro A."/>
            <person name="Na H."/>
            <person name="Sandor L."/>
            <person name="Lipzen A."/>
            <person name="Clum A."/>
            <person name="Barry K."/>
            <person name="Grigoriev I.V."/>
            <person name="Martin F.M."/>
            <person name="Stajich J.E."/>
            <person name="Smith M.E."/>
            <person name="Bonito G."/>
            <person name="Spatafora J.W."/>
        </authorList>
    </citation>
    <scope>NUCLEOTIDE SEQUENCE [LARGE SCALE GENOMIC DNA]</scope>
    <source>
        <strain evidence="2 3">AD002</strain>
    </source>
</reference>
<feature type="compositionally biased region" description="Polar residues" evidence="1">
    <location>
        <begin position="302"/>
        <end position="315"/>
    </location>
</feature>
<accession>A0A433QQZ2</accession>
<name>A0A433QQZ2_9FUNG</name>
<gene>
    <name evidence="2" type="ORF">BC938DRAFT_476053</name>
</gene>
<dbReference type="PANTHER" id="PTHR44461:SF1">
    <property type="entry name" value="QUINONE OXIDOREDUCTASE-LIKE PROTEIN 1"/>
    <property type="match status" value="1"/>
</dbReference>
<evidence type="ECO:0000256" key="1">
    <source>
        <dbReference type="SAM" id="MobiDB-lite"/>
    </source>
</evidence>
<evidence type="ECO:0000313" key="3">
    <source>
        <dbReference type="Proteomes" id="UP000274822"/>
    </source>
</evidence>
<feature type="region of interest" description="Disordered" evidence="1">
    <location>
        <begin position="116"/>
        <end position="155"/>
    </location>
</feature>
<dbReference type="Proteomes" id="UP000274822">
    <property type="component" value="Unassembled WGS sequence"/>
</dbReference>
<dbReference type="PANTHER" id="PTHR44461">
    <property type="entry name" value="QUINONE OXIDOREDUCTASE-LIKE PROTEIN 1"/>
    <property type="match status" value="1"/>
</dbReference>
<feature type="non-terminal residue" evidence="2">
    <location>
        <position position="1"/>
    </location>
</feature>
<feature type="region of interest" description="Disordered" evidence="1">
    <location>
        <begin position="1"/>
        <end position="22"/>
    </location>
</feature>
<feature type="compositionally biased region" description="Basic and acidic residues" evidence="1">
    <location>
        <begin position="8"/>
        <end position="22"/>
    </location>
</feature>
<sequence>SGPVRDTAGAREGDAGHDDVPREGARALVEKAHIINLPTTTPAPLTHRRSHSLIHHQHMDHLHEVVMQKTHGLGVNCILETMSPYWRRTAPIPTASMSTSTAMTAPATSALLDPYADATEGRSGDHSDVHPDVGGSRLVTNGRDASPPAPDERRGEEYRVARLVDLLSFGGRWCCVDDGVQIDPPDARMMFLRNASVGFMFEQAWGLSGAMVGEYLGAYRWAVNLILPVLTPSSIIHSSGILSSVLANVADETISAPFTEQYLRTCSLSEVREAHAEFERRARSVVHGWTRHGGVDEGKVSGRNTPNASGRNTPTGAGVGEGHGKWVGFVVVMGE</sequence>
<proteinExistence type="predicted"/>
<dbReference type="AlphaFoldDB" id="A0A433QQZ2"/>
<evidence type="ECO:0000313" key="2">
    <source>
        <dbReference type="EMBL" id="RUS32195.1"/>
    </source>
</evidence>
<protein>
    <submittedName>
        <fullName evidence="2">Uncharacterized protein</fullName>
    </submittedName>
</protein>
<organism evidence="2 3">
    <name type="scientific">Jimgerdemannia flammicorona</name>
    <dbReference type="NCBI Taxonomy" id="994334"/>
    <lineage>
        <taxon>Eukaryota</taxon>
        <taxon>Fungi</taxon>
        <taxon>Fungi incertae sedis</taxon>
        <taxon>Mucoromycota</taxon>
        <taxon>Mucoromycotina</taxon>
        <taxon>Endogonomycetes</taxon>
        <taxon>Endogonales</taxon>
        <taxon>Endogonaceae</taxon>
        <taxon>Jimgerdemannia</taxon>
    </lineage>
</organism>
<dbReference type="EMBL" id="RBNJ01002249">
    <property type="protein sequence ID" value="RUS32195.1"/>
    <property type="molecule type" value="Genomic_DNA"/>
</dbReference>
<dbReference type="InterPro" id="IPR042633">
    <property type="entry name" value="CRYZL1"/>
</dbReference>
<keyword evidence="3" id="KW-1185">Reference proteome</keyword>
<feature type="compositionally biased region" description="Basic and acidic residues" evidence="1">
    <location>
        <begin position="119"/>
        <end position="131"/>
    </location>
</feature>